<reference evidence="1 2" key="1">
    <citation type="submission" date="2016-10" db="EMBL/GenBank/DDBJ databases">
        <title>Complete genome sequences of three Cupriavidus strains isolated from various Malaysian environments.</title>
        <authorList>
            <person name="Abdullah A.A.-A."/>
            <person name="Shafie N.A.H."/>
            <person name="Lau N.S."/>
        </authorList>
    </citation>
    <scope>NUCLEOTIDE SEQUENCE [LARGE SCALE GENOMIC DNA]</scope>
    <source>
        <strain evidence="1 2">USMAA1020</strain>
    </source>
</reference>
<dbReference type="RefSeq" id="WP_071069908.1">
    <property type="nucleotide sequence ID" value="NZ_CP017754.1"/>
</dbReference>
<dbReference type="Proteomes" id="UP000177515">
    <property type="component" value="Chromosome 1"/>
</dbReference>
<keyword evidence="2" id="KW-1185">Reference proteome</keyword>
<organism evidence="1 2">
    <name type="scientific">Cupriavidus malaysiensis</name>
    <dbReference type="NCBI Taxonomy" id="367825"/>
    <lineage>
        <taxon>Bacteria</taxon>
        <taxon>Pseudomonadati</taxon>
        <taxon>Pseudomonadota</taxon>
        <taxon>Betaproteobacteria</taxon>
        <taxon>Burkholderiales</taxon>
        <taxon>Burkholderiaceae</taxon>
        <taxon>Cupriavidus</taxon>
    </lineage>
</organism>
<evidence type="ECO:0008006" key="3">
    <source>
        <dbReference type="Google" id="ProtNLM"/>
    </source>
</evidence>
<sequence>MLVSKNFGDIVTFSRASSGWAFSSGGVLMQSAAGVPRFDYDPITLAARGLLLEEAGTNLCLYSSNMANVVWNKSNCVISTDGRLAPDGTSAAQLLTVSTTAFTNLVQTVGAVASGDSRVFRIWLSAGTVDTLMLGIYDGSWTGTGQSARIAYGPGAIAQSVGARYSVSGLSTTEWTLVEITRTGFSGATAQVFIYPRNAGSANAGDSLYLWGADVKSGINGTSHVPTTSAQATRAADSAVISDLSKIGYNPTEGTVYAEFVVPQIGGSSRGVLVFSDGTATTNRLVLYMNNGGKMGGISAVGGVYAVSMLDTAVLVAGSVAKVALAYKANDFSLVVNGGVPVTASSGEVPPVNQMRLGTAYGNGTGEILNSQLRRVNYVPKRDANSTMQANTR</sequence>
<evidence type="ECO:0000313" key="2">
    <source>
        <dbReference type="Proteomes" id="UP000177515"/>
    </source>
</evidence>
<dbReference type="EMBL" id="CP017754">
    <property type="protein sequence ID" value="AOZ06756.1"/>
    <property type="molecule type" value="Genomic_DNA"/>
</dbReference>
<name>A0ABN4TQB8_9BURK</name>
<gene>
    <name evidence="1" type="ORF">BKK80_13715</name>
</gene>
<accession>A0ABN4TQB8</accession>
<evidence type="ECO:0000313" key="1">
    <source>
        <dbReference type="EMBL" id="AOZ06756.1"/>
    </source>
</evidence>
<protein>
    <recommendedName>
        <fullName evidence="3">DUF2793 domain-containing protein</fullName>
    </recommendedName>
</protein>
<proteinExistence type="predicted"/>